<accession>A0A0J9X7Z0</accession>
<comment type="similarity">
    <text evidence="2">Belongs to the OB-RGRP/VPS55 family.</text>
</comment>
<evidence type="ECO:0000256" key="5">
    <source>
        <dbReference type="ARBA" id="ARBA00023136"/>
    </source>
</evidence>
<feature type="transmembrane region" description="Helical" evidence="6">
    <location>
        <begin position="12"/>
        <end position="35"/>
    </location>
</feature>
<organism evidence="7 9">
    <name type="scientific">Geotrichum candidum</name>
    <name type="common">Oospora lactis</name>
    <name type="synonym">Dipodascus geotrichum</name>
    <dbReference type="NCBI Taxonomy" id="1173061"/>
    <lineage>
        <taxon>Eukaryota</taxon>
        <taxon>Fungi</taxon>
        <taxon>Dikarya</taxon>
        <taxon>Ascomycota</taxon>
        <taxon>Saccharomycotina</taxon>
        <taxon>Dipodascomycetes</taxon>
        <taxon>Dipodascales</taxon>
        <taxon>Dipodascaceae</taxon>
        <taxon>Geotrichum</taxon>
    </lineage>
</organism>
<reference evidence="8" key="2">
    <citation type="journal article" date="2020" name="Front. Microbiol.">
        <title>Phenotypic and Genetic Characterization of the Cheese Ripening Yeast Geotrichum candidum.</title>
        <authorList>
            <person name="Perkins V."/>
            <person name="Vignola S."/>
            <person name="Lessard M.H."/>
            <person name="Plante P.L."/>
            <person name="Corbeil J."/>
            <person name="Dugat-Bony E."/>
            <person name="Frenette M."/>
            <person name="Labrie S."/>
        </authorList>
    </citation>
    <scope>NUCLEOTIDE SEQUENCE</scope>
    <source>
        <strain evidence="8">LMA-70</strain>
    </source>
</reference>
<dbReference type="Proteomes" id="UP000242525">
    <property type="component" value="Unassembled WGS sequence"/>
</dbReference>
<name>A0A0J9X7Z0_GEOCN</name>
<dbReference type="PANTHER" id="PTHR12050:SF0">
    <property type="entry name" value="RH04491P"/>
    <property type="match status" value="1"/>
</dbReference>
<dbReference type="STRING" id="1173061.A0A0J9X7Z0"/>
<evidence type="ECO:0000313" key="7">
    <source>
        <dbReference type="EMBL" id="CDO53288.1"/>
    </source>
</evidence>
<comment type="caution">
    <text evidence="7">The sequence shown here is derived from an EMBL/GenBank/DDBJ whole genome shotgun (WGS) entry which is preliminary data.</text>
</comment>
<gene>
    <name evidence="7" type="ORF">BN980_GECA04s07303g</name>
    <name evidence="8" type="ORF">DV451_004369</name>
</gene>
<dbReference type="EMBL" id="QQZK01000123">
    <property type="protein sequence ID" value="KAF5096210.1"/>
    <property type="molecule type" value="Genomic_DNA"/>
</dbReference>
<dbReference type="EMBL" id="CCBN010000004">
    <property type="protein sequence ID" value="CDO53288.1"/>
    <property type="molecule type" value="Genomic_DNA"/>
</dbReference>
<sequence>MSFTVSPLAKIITLASTLALGFILIILSCALYNNWVPLTVVGIFLLAPVPNALCGKWDGNDDFMSETSTAVLDFGRFFTGFLVFSGIALPIVLAHNSIIGISAMAMSLVGGFIIYGTIVTFSAFFHQSEEF</sequence>
<comment type="subcellular location">
    <subcellularLocation>
        <location evidence="1">Membrane</location>
        <topology evidence="1">Multi-pass membrane protein</topology>
    </subcellularLocation>
</comment>
<evidence type="ECO:0000256" key="1">
    <source>
        <dbReference type="ARBA" id="ARBA00004141"/>
    </source>
</evidence>
<feature type="transmembrane region" description="Helical" evidence="6">
    <location>
        <begin position="74"/>
        <end position="93"/>
    </location>
</feature>
<dbReference type="Pfam" id="PF04133">
    <property type="entry name" value="Vps55"/>
    <property type="match status" value="1"/>
</dbReference>
<feature type="transmembrane region" description="Helical" evidence="6">
    <location>
        <begin position="105"/>
        <end position="125"/>
    </location>
</feature>
<protein>
    <submittedName>
        <fullName evidence="7">Similar to Saccharomyces cerevisiae YJR044C VPS55 Late endosomal protein involved in late endosome to vacuole trafficking</fullName>
    </submittedName>
</protein>
<evidence type="ECO:0000313" key="8">
    <source>
        <dbReference type="EMBL" id="KAF5096210.1"/>
    </source>
</evidence>
<dbReference type="GO" id="GO:0034424">
    <property type="term" value="C:Vps55/Vps68 complex"/>
    <property type="evidence" value="ECO:0007669"/>
    <property type="project" value="TreeGrafter"/>
</dbReference>
<proteinExistence type="inferred from homology"/>
<dbReference type="AlphaFoldDB" id="A0A0J9X7Z0"/>
<keyword evidence="9" id="KW-1185">Reference proteome</keyword>
<dbReference type="Proteomes" id="UP000750522">
    <property type="component" value="Unassembled WGS sequence"/>
</dbReference>
<keyword evidence="5 6" id="KW-0472">Membrane</keyword>
<dbReference type="InterPro" id="IPR007262">
    <property type="entry name" value="Vps55/LEPROT"/>
</dbReference>
<dbReference type="GO" id="GO:0032511">
    <property type="term" value="P:late endosome to vacuole transport via multivesicular body sorting pathway"/>
    <property type="evidence" value="ECO:0007669"/>
    <property type="project" value="TreeGrafter"/>
</dbReference>
<dbReference type="PANTHER" id="PTHR12050">
    <property type="entry name" value="LEPTIN RECEPTOR-RELATED"/>
    <property type="match status" value="1"/>
</dbReference>
<evidence type="ECO:0000256" key="2">
    <source>
        <dbReference type="ARBA" id="ARBA00005645"/>
    </source>
</evidence>
<dbReference type="OrthoDB" id="14246at2759"/>
<evidence type="ECO:0000313" key="9">
    <source>
        <dbReference type="Proteomes" id="UP000242525"/>
    </source>
</evidence>
<keyword evidence="4 6" id="KW-1133">Transmembrane helix</keyword>
<evidence type="ECO:0000256" key="4">
    <source>
        <dbReference type="ARBA" id="ARBA00022989"/>
    </source>
</evidence>
<evidence type="ECO:0000256" key="6">
    <source>
        <dbReference type="SAM" id="Phobius"/>
    </source>
</evidence>
<keyword evidence="3 6" id="KW-0812">Transmembrane</keyword>
<reference evidence="8" key="3">
    <citation type="submission" date="2020-01" db="EMBL/GenBank/DDBJ databases">
        <authorList>
            <person name="Perkins V."/>
            <person name="Lessard M.-H."/>
            <person name="Dugat-Bony E."/>
            <person name="Frenette M."/>
            <person name="Labrie S."/>
        </authorList>
    </citation>
    <scope>NUCLEOTIDE SEQUENCE</scope>
    <source>
        <strain evidence="8">LMA-70</strain>
    </source>
</reference>
<evidence type="ECO:0000256" key="3">
    <source>
        <dbReference type="ARBA" id="ARBA00022692"/>
    </source>
</evidence>
<reference evidence="7 9" key="1">
    <citation type="submission" date="2014-03" db="EMBL/GenBank/DDBJ databases">
        <authorList>
            <person name="Casaregola S."/>
        </authorList>
    </citation>
    <scope>NUCLEOTIDE SEQUENCE [LARGE SCALE GENOMIC DNA]</scope>
    <source>
        <strain evidence="7 9">CLIB 918</strain>
    </source>
</reference>